<evidence type="ECO:0000313" key="1">
    <source>
        <dbReference type="EMBL" id="KAG1334599.1"/>
    </source>
</evidence>
<dbReference type="Proteomes" id="UP000797356">
    <property type="component" value="Chromosome 3"/>
</dbReference>
<dbReference type="EMBL" id="CM017874">
    <property type="protein sequence ID" value="KAG1334599.1"/>
    <property type="molecule type" value="Genomic_DNA"/>
</dbReference>
<organism evidence="1 2">
    <name type="scientific">Cocos nucifera</name>
    <name type="common">Coconut palm</name>
    <dbReference type="NCBI Taxonomy" id="13894"/>
    <lineage>
        <taxon>Eukaryota</taxon>
        <taxon>Viridiplantae</taxon>
        <taxon>Streptophyta</taxon>
        <taxon>Embryophyta</taxon>
        <taxon>Tracheophyta</taxon>
        <taxon>Spermatophyta</taxon>
        <taxon>Magnoliopsida</taxon>
        <taxon>Liliopsida</taxon>
        <taxon>Arecaceae</taxon>
        <taxon>Arecoideae</taxon>
        <taxon>Cocoseae</taxon>
        <taxon>Attaleinae</taxon>
        <taxon>Cocos</taxon>
    </lineage>
</organism>
<dbReference type="PANTHER" id="PTHR33735">
    <property type="entry name" value="EXPRESSED PROTEIN"/>
    <property type="match status" value="1"/>
</dbReference>
<dbReference type="AlphaFoldDB" id="A0A8K0I351"/>
<dbReference type="PANTHER" id="PTHR33735:SF10">
    <property type="entry name" value="EXPRESSED PROTEIN"/>
    <property type="match status" value="1"/>
</dbReference>
<reference evidence="1" key="2">
    <citation type="submission" date="2019-07" db="EMBL/GenBank/DDBJ databases">
        <authorList>
            <person name="Yang Y."/>
            <person name="Bocs S."/>
            <person name="Baudouin L."/>
        </authorList>
    </citation>
    <scope>NUCLEOTIDE SEQUENCE</scope>
    <source>
        <tissue evidence="1">Spear leaf of Hainan Tall coconut</tissue>
    </source>
</reference>
<keyword evidence="2" id="KW-1185">Reference proteome</keyword>
<reference evidence="1" key="1">
    <citation type="journal article" date="2017" name="Gigascience">
        <title>The genome draft of coconut (Cocos nucifera).</title>
        <authorList>
            <person name="Xiao Y."/>
            <person name="Xu P."/>
            <person name="Fan H."/>
            <person name="Baudouin L."/>
            <person name="Xia W."/>
            <person name="Bocs S."/>
            <person name="Xu J."/>
            <person name="Li Q."/>
            <person name="Guo A."/>
            <person name="Zhou L."/>
            <person name="Li J."/>
            <person name="Wu Y."/>
            <person name="Ma Z."/>
            <person name="Armero A."/>
            <person name="Issali A.E."/>
            <person name="Liu N."/>
            <person name="Peng M."/>
            <person name="Yang Y."/>
        </authorList>
    </citation>
    <scope>NUCLEOTIDE SEQUENCE</scope>
    <source>
        <tissue evidence="1">Spear leaf of Hainan Tall coconut</tissue>
    </source>
</reference>
<evidence type="ECO:0000313" key="2">
    <source>
        <dbReference type="Proteomes" id="UP000797356"/>
    </source>
</evidence>
<dbReference type="OrthoDB" id="783687at2759"/>
<sequence length="203" mass="22945">MSLVRSLASYWRRNIHLLDRHGSHPHDLMHVSRLQWTAVADQRRNCSGDQHAGAKSKIGENVARESFRTSTPPRSPFSWARWAFGSILALILPFWQNKWMTLLRIEGEVEMAADIVENAAEMVEKVATVTEKVSSQVADRLPEDGKLKNAALLVENVAKEAAEEAHLAKDIIHKVDELKNDVEMLLEPILETEKLVEREGHGK</sequence>
<protein>
    <submittedName>
        <fullName evidence="1">Uncharacterized protein</fullName>
    </submittedName>
</protein>
<proteinExistence type="predicted"/>
<comment type="caution">
    <text evidence="1">The sequence shown here is derived from an EMBL/GenBank/DDBJ whole genome shotgun (WGS) entry which is preliminary data.</text>
</comment>
<name>A0A8K0I351_COCNU</name>
<accession>A0A8K0I351</accession>
<gene>
    <name evidence="1" type="ORF">COCNU_03G007180</name>
</gene>